<evidence type="ECO:0000259" key="5">
    <source>
        <dbReference type="PROSITE" id="PS00486"/>
    </source>
</evidence>
<dbReference type="InterPro" id="IPR045076">
    <property type="entry name" value="MutS"/>
</dbReference>
<protein>
    <submittedName>
        <fullName evidence="6">Rab geranylgeranyltransferase subunit beta</fullName>
    </submittedName>
</protein>
<dbReference type="SMART" id="SM00534">
    <property type="entry name" value="MUTSac"/>
    <property type="match status" value="1"/>
</dbReference>
<dbReference type="InterPro" id="IPR036187">
    <property type="entry name" value="DNA_mismatch_repair_MutS_sf"/>
</dbReference>
<reference evidence="6" key="2">
    <citation type="submission" date="2021-03" db="UniProtKB">
        <authorList>
            <consortium name="Ensembl"/>
        </authorList>
    </citation>
    <scope>IDENTIFICATION</scope>
</reference>
<comment type="similarity">
    <text evidence="1">Belongs to the DNA mismatch repair MutS family.</text>
</comment>
<dbReference type="Gene3D" id="1.10.1420.10">
    <property type="match status" value="2"/>
</dbReference>
<organism evidence="6">
    <name type="scientific">Xenopus tropicalis</name>
    <name type="common">Western clawed frog</name>
    <name type="synonym">Silurana tropicalis</name>
    <dbReference type="NCBI Taxonomy" id="8364"/>
    <lineage>
        <taxon>Eukaryota</taxon>
        <taxon>Metazoa</taxon>
        <taxon>Chordata</taxon>
        <taxon>Craniata</taxon>
        <taxon>Vertebrata</taxon>
        <taxon>Euteleostomi</taxon>
        <taxon>Amphibia</taxon>
        <taxon>Batrachia</taxon>
        <taxon>Anura</taxon>
        <taxon>Pipoidea</taxon>
        <taxon>Pipidae</taxon>
        <taxon>Xenopodinae</taxon>
        <taxon>Xenopus</taxon>
        <taxon>Silurana</taxon>
    </lineage>
</organism>
<dbReference type="Ensembl" id="ENSXETT00000117924">
    <property type="protein sequence ID" value="ENSXETP00000109404"/>
    <property type="gene ID" value="ENSXETG00000002979"/>
</dbReference>
<evidence type="ECO:0000256" key="3">
    <source>
        <dbReference type="ARBA" id="ARBA00022840"/>
    </source>
</evidence>
<dbReference type="InterPro" id="IPR027417">
    <property type="entry name" value="P-loop_NTPase"/>
</dbReference>
<keyword evidence="2" id="KW-0547">Nucleotide-binding</keyword>
<accession>A0A803JN71</accession>
<dbReference type="GeneTree" id="ENSGT00550000074897"/>
<dbReference type="FunFam" id="3.40.50.300:FF:000870">
    <property type="entry name" value="MutS protein homolog 4"/>
    <property type="match status" value="1"/>
</dbReference>
<dbReference type="AlphaFoldDB" id="A0A803JN71"/>
<dbReference type="GO" id="GO:0005524">
    <property type="term" value="F:ATP binding"/>
    <property type="evidence" value="ECO:0007669"/>
    <property type="project" value="UniProtKB-KW"/>
</dbReference>
<dbReference type="FunFam" id="1.10.1420.10:FF:000043">
    <property type="entry name" value="MutS homolog 4"/>
    <property type="match status" value="1"/>
</dbReference>
<dbReference type="GO" id="GO:0030983">
    <property type="term" value="F:mismatched DNA binding"/>
    <property type="evidence" value="ECO:0007669"/>
    <property type="project" value="InterPro"/>
</dbReference>
<evidence type="ECO:0000256" key="1">
    <source>
        <dbReference type="ARBA" id="ARBA00006271"/>
    </source>
</evidence>
<feature type="domain" description="DNA mismatch repair proteins mutS family" evidence="5">
    <location>
        <begin position="147"/>
        <end position="163"/>
    </location>
</feature>
<reference evidence="6" key="1">
    <citation type="journal article" date="2010" name="Science">
        <title>The genome of the Western clawed frog Xenopus tropicalis.</title>
        <authorList>
            <person name="Hellsten U."/>
            <person name="Harland R.M."/>
            <person name="Gilchrist M.J."/>
            <person name="Hendrix D."/>
            <person name="Jurka J."/>
            <person name="Kapitonov V."/>
            <person name="Ovcharenko I."/>
            <person name="Putnam N.H."/>
            <person name="Shu S."/>
            <person name="Taher L."/>
            <person name="Blitz I.L."/>
            <person name="Blumberg B."/>
            <person name="Dichmann D.S."/>
            <person name="Dubchak I."/>
            <person name="Amaya E."/>
            <person name="Detter J.C."/>
            <person name="Fletcher R."/>
            <person name="Gerhard D.S."/>
            <person name="Goodstein D."/>
            <person name="Graves T."/>
            <person name="Grigoriev I.V."/>
            <person name="Grimwood J."/>
            <person name="Kawashima T."/>
            <person name="Lindquist E."/>
            <person name="Lucas S.M."/>
            <person name="Mead P.E."/>
            <person name="Mitros T."/>
            <person name="Ogino H."/>
            <person name="Ohta Y."/>
            <person name="Poliakov A.V."/>
            <person name="Pollet N."/>
            <person name="Robert J."/>
            <person name="Salamov A."/>
            <person name="Sater A.K."/>
            <person name="Schmutz J."/>
            <person name="Terry A."/>
            <person name="Vize P.D."/>
            <person name="Warren W.C."/>
            <person name="Wells D."/>
            <person name="Wills A."/>
            <person name="Wilson R.K."/>
            <person name="Zimmerman L.B."/>
            <person name="Zorn A.M."/>
            <person name="Grainger R."/>
            <person name="Grammer T."/>
            <person name="Khokha M.K."/>
            <person name="Richardson P.M."/>
            <person name="Rokhsar D.S."/>
        </authorList>
    </citation>
    <scope>NUCLEOTIDE SEQUENCE [LARGE SCALE GENOMIC DNA]</scope>
    <source>
        <strain evidence="6">Nigerian</strain>
    </source>
</reference>
<proteinExistence type="inferred from homology"/>
<keyword evidence="3" id="KW-0067">ATP-binding</keyword>
<dbReference type="SUPFAM" id="SSF52540">
    <property type="entry name" value="P-loop containing nucleoside triphosphate hydrolases"/>
    <property type="match status" value="1"/>
</dbReference>
<keyword evidence="4" id="KW-0238">DNA-binding</keyword>
<dbReference type="SUPFAM" id="SSF48334">
    <property type="entry name" value="DNA repair protein MutS, domain III"/>
    <property type="match status" value="1"/>
</dbReference>
<dbReference type="PROSITE" id="PS00486">
    <property type="entry name" value="DNA_MISMATCH_REPAIR_2"/>
    <property type="match status" value="1"/>
</dbReference>
<dbReference type="Gene3D" id="3.40.50.300">
    <property type="entry name" value="P-loop containing nucleotide triphosphate hydrolases"/>
    <property type="match status" value="1"/>
</dbReference>
<name>A0A803JN71_XENTR</name>
<evidence type="ECO:0000256" key="2">
    <source>
        <dbReference type="ARBA" id="ARBA00022741"/>
    </source>
</evidence>
<gene>
    <name evidence="6" type="primary">rabggtb</name>
</gene>
<dbReference type="GO" id="GO:0140664">
    <property type="term" value="F:ATP-dependent DNA damage sensor activity"/>
    <property type="evidence" value="ECO:0007669"/>
    <property type="project" value="InterPro"/>
</dbReference>
<dbReference type="InterPro" id="IPR000432">
    <property type="entry name" value="DNA_mismatch_repair_MutS_C"/>
</dbReference>
<evidence type="ECO:0000256" key="4">
    <source>
        <dbReference type="ARBA" id="ARBA00023125"/>
    </source>
</evidence>
<dbReference type="Xenbase" id="XB-GENE-953600">
    <property type="gene designation" value="rabggtb"/>
</dbReference>
<dbReference type="Pfam" id="PF00488">
    <property type="entry name" value="MutS_V"/>
    <property type="match status" value="1"/>
</dbReference>
<dbReference type="PANTHER" id="PTHR11361">
    <property type="entry name" value="DNA MISMATCH REPAIR PROTEIN MUTS FAMILY MEMBER"/>
    <property type="match status" value="1"/>
</dbReference>
<evidence type="ECO:0000313" key="6">
    <source>
        <dbReference type="Ensembl" id="ENSXETP00000109404"/>
    </source>
</evidence>
<sequence>MNIDANMPTTNQLPSEFVKVTRIKNSCCFTTVDLLKLNERCQESLKEIYHRSYLIVCKLLSEIYEHIHCLYKLSDTVSMLDMLLSFAHACTLSDYGSFVPAEYASFKIAEQIFTRIGMDDDIETNCSTFMKEMKEVNYIIQNANNKSLILIDELGRGTSTEEGIGICYAVCEYLLGLKAFTLFVTHYLELCHLSTIYPNSENYYFEVQHKREKSEDRESILYTYLLSKGQTKEKNYGLKAAELSSLPLLLLKDANNISMQIADKLTRKQESTPETVRQTAVYQLAVRLIQASRNSCLDSDSLRTYLKHLKKIYRAESLTDDLQSTETAEEKEIL</sequence>
<dbReference type="PANTHER" id="PTHR11361:SF21">
    <property type="entry name" value="MUTS PROTEIN HOMOLOG 4"/>
    <property type="match status" value="1"/>
</dbReference>
<dbReference type="Bgee" id="ENSXETG00000002979">
    <property type="expression patterns" value="Expressed in skeletal muscle tissue and 12 other cell types or tissues"/>
</dbReference>
<dbReference type="GO" id="GO:0006298">
    <property type="term" value="P:mismatch repair"/>
    <property type="evidence" value="ECO:0007669"/>
    <property type="project" value="InterPro"/>
</dbReference>